<dbReference type="GO" id="GO:0003964">
    <property type="term" value="F:RNA-directed DNA polymerase activity"/>
    <property type="evidence" value="ECO:0007669"/>
    <property type="project" value="UniProtKB-KW"/>
</dbReference>
<dbReference type="EMBL" id="SMMG02000005">
    <property type="protein sequence ID" value="KAA3475399.1"/>
    <property type="molecule type" value="Genomic_DNA"/>
</dbReference>
<proteinExistence type="predicted"/>
<dbReference type="PANTHER" id="PTHR46890">
    <property type="entry name" value="NON-LTR RETROLELEMENT REVERSE TRANSCRIPTASE-LIKE PROTEIN-RELATED"/>
    <property type="match status" value="1"/>
</dbReference>
<feature type="domain" description="Reverse transcriptase" evidence="1">
    <location>
        <begin position="1"/>
        <end position="351"/>
    </location>
</feature>
<evidence type="ECO:0000259" key="1">
    <source>
        <dbReference type="PROSITE" id="PS50878"/>
    </source>
</evidence>
<dbReference type="AlphaFoldDB" id="A0A5B6W0K5"/>
<dbReference type="Pfam" id="PF00078">
    <property type="entry name" value="RVT_1"/>
    <property type="match status" value="1"/>
</dbReference>
<dbReference type="InterPro" id="IPR052343">
    <property type="entry name" value="Retrotransposon-Effector_Assoc"/>
</dbReference>
<dbReference type="SUPFAM" id="SSF56672">
    <property type="entry name" value="DNA/RNA polymerases"/>
    <property type="match status" value="1"/>
</dbReference>
<dbReference type="InterPro" id="IPR043502">
    <property type="entry name" value="DNA/RNA_pol_sf"/>
</dbReference>
<accession>A0A5B6W0K5</accession>
<keyword evidence="2" id="KW-0548">Nucleotidyltransferase</keyword>
<evidence type="ECO:0000313" key="2">
    <source>
        <dbReference type="EMBL" id="KAA3475399.1"/>
    </source>
</evidence>
<name>A0A5B6W0K5_9ROSI</name>
<keyword evidence="2" id="KW-0808">Transferase</keyword>
<keyword evidence="3" id="KW-1185">Reference proteome</keyword>
<dbReference type="PANTHER" id="PTHR46890:SF48">
    <property type="entry name" value="RNA-DIRECTED DNA POLYMERASE"/>
    <property type="match status" value="1"/>
</dbReference>
<organism evidence="2 3">
    <name type="scientific">Gossypium australe</name>
    <dbReference type="NCBI Taxonomy" id="47621"/>
    <lineage>
        <taxon>Eukaryota</taxon>
        <taxon>Viridiplantae</taxon>
        <taxon>Streptophyta</taxon>
        <taxon>Embryophyta</taxon>
        <taxon>Tracheophyta</taxon>
        <taxon>Spermatophyta</taxon>
        <taxon>Magnoliopsida</taxon>
        <taxon>eudicotyledons</taxon>
        <taxon>Gunneridae</taxon>
        <taxon>Pentapetalae</taxon>
        <taxon>rosids</taxon>
        <taxon>malvids</taxon>
        <taxon>Malvales</taxon>
        <taxon>Malvaceae</taxon>
        <taxon>Malvoideae</taxon>
        <taxon>Gossypium</taxon>
    </lineage>
</organism>
<protein>
    <submittedName>
        <fullName evidence="2">Reverse transcriptase</fullName>
    </submittedName>
</protein>
<evidence type="ECO:0000313" key="3">
    <source>
        <dbReference type="Proteomes" id="UP000325315"/>
    </source>
</evidence>
<comment type="caution">
    <text evidence="2">The sequence shown here is derived from an EMBL/GenBank/DDBJ whole genome shotgun (WGS) entry which is preliminary data.</text>
</comment>
<reference evidence="3" key="1">
    <citation type="journal article" date="2019" name="Plant Biotechnol. J.">
        <title>Genome sequencing of the Australian wild diploid species Gossypium australe highlights disease resistance and delayed gland morphogenesis.</title>
        <authorList>
            <person name="Cai Y."/>
            <person name="Cai X."/>
            <person name="Wang Q."/>
            <person name="Wang P."/>
            <person name="Zhang Y."/>
            <person name="Cai C."/>
            <person name="Xu Y."/>
            <person name="Wang K."/>
            <person name="Zhou Z."/>
            <person name="Wang C."/>
            <person name="Geng S."/>
            <person name="Li B."/>
            <person name="Dong Q."/>
            <person name="Hou Y."/>
            <person name="Wang H."/>
            <person name="Ai P."/>
            <person name="Liu Z."/>
            <person name="Yi F."/>
            <person name="Sun M."/>
            <person name="An G."/>
            <person name="Cheng J."/>
            <person name="Zhang Y."/>
            <person name="Shi Q."/>
            <person name="Xie Y."/>
            <person name="Shi X."/>
            <person name="Chang Y."/>
            <person name="Huang F."/>
            <person name="Chen Y."/>
            <person name="Hong S."/>
            <person name="Mi L."/>
            <person name="Sun Q."/>
            <person name="Zhang L."/>
            <person name="Zhou B."/>
            <person name="Peng R."/>
            <person name="Zhang X."/>
            <person name="Liu F."/>
        </authorList>
    </citation>
    <scope>NUCLEOTIDE SEQUENCE [LARGE SCALE GENOMIC DNA]</scope>
    <source>
        <strain evidence="3">cv. PA1801</strain>
    </source>
</reference>
<keyword evidence="2" id="KW-0695">RNA-directed DNA polymerase</keyword>
<gene>
    <name evidence="2" type="ORF">EPI10_025585</name>
</gene>
<sequence length="468" mass="53434">MRKGLNRWANQIRHSRKIKKERLTARLVELLESDRDDENLAELIYTKIQLNFEIEKDERETKEIHEMEAIARSYYQNLFSTGRWGNYEHLLTGIDRCIFEEDNSRLTARYTKEEIQEALSELGPTKAPGEDGFSALFYQKCWSIFGEDVSSFCLKHLNEEDGEKGYMVVKLDMSKAYDRVEWNFIAAIMKRMGFNSGWVESLMKYVSTVSYSVVFNGHIGENFQPTRGLRQGDPLSPFLFLICREGLSSLMRLAIQGNILRGVKASRSGPQVSHLLFADDSILFGEATERGAPSLKQILIEYENCSGQCVNYDKYIVFFSTNTQEGDKAVVSRVLGVRSSNNPERYLGLPNMSVLAAKGILEKGLCWRIGTGGHISVWDDLWIPGTENDRLQNETTNEDIKLVSDLIDANNRKWKTGLVLSTFNKDTAKKILQIPLSETIYEDFQAWRGEPSGEHSVRSLLLQTITRN</sequence>
<dbReference type="InterPro" id="IPR000477">
    <property type="entry name" value="RT_dom"/>
</dbReference>
<dbReference type="PROSITE" id="PS50878">
    <property type="entry name" value="RT_POL"/>
    <property type="match status" value="1"/>
</dbReference>
<dbReference type="OrthoDB" id="1741601at2759"/>
<dbReference type="CDD" id="cd01650">
    <property type="entry name" value="RT_nLTR_like"/>
    <property type="match status" value="1"/>
</dbReference>
<dbReference type="Proteomes" id="UP000325315">
    <property type="component" value="Unassembled WGS sequence"/>
</dbReference>